<comment type="similarity">
    <text evidence="2">Belongs to the bacterial sugar transferase family.</text>
</comment>
<dbReference type="OrthoDB" id="9808602at2"/>
<feature type="transmembrane region" description="Helical" evidence="8">
    <location>
        <begin position="78"/>
        <end position="95"/>
    </location>
</feature>
<evidence type="ECO:0000256" key="4">
    <source>
        <dbReference type="ARBA" id="ARBA00022692"/>
    </source>
</evidence>
<dbReference type="GO" id="GO:0016020">
    <property type="term" value="C:membrane"/>
    <property type="evidence" value="ECO:0007669"/>
    <property type="project" value="UniProtKB-SubCell"/>
</dbReference>
<keyword evidence="6 8" id="KW-0472">Membrane</keyword>
<feature type="region of interest" description="Disordered" evidence="7">
    <location>
        <begin position="443"/>
        <end position="462"/>
    </location>
</feature>
<dbReference type="InterPro" id="IPR003362">
    <property type="entry name" value="Bact_transf"/>
</dbReference>
<dbReference type="NCBIfam" id="TIGR03025">
    <property type="entry name" value="EPS_sugtrans"/>
    <property type="match status" value="1"/>
</dbReference>
<gene>
    <name evidence="10" type="ORF">D3Z39_14875</name>
</gene>
<dbReference type="InterPro" id="IPR017475">
    <property type="entry name" value="EPS_sugar_tfrase"/>
</dbReference>
<dbReference type="Proteomes" id="UP000446348">
    <property type="component" value="Unassembled WGS sequence"/>
</dbReference>
<evidence type="ECO:0000256" key="6">
    <source>
        <dbReference type="ARBA" id="ARBA00023136"/>
    </source>
</evidence>
<protein>
    <submittedName>
        <fullName evidence="10">Sugar transferase</fullName>
    </submittedName>
</protein>
<evidence type="ECO:0000256" key="2">
    <source>
        <dbReference type="ARBA" id="ARBA00006464"/>
    </source>
</evidence>
<sequence>MIKRPNKRLMLFLTSLSGLALLTTTYGFIWYICYAQAIVQPFFRKGNWLVIAIYALMLYIFMRIYGGFRIGYLKRSDVIYSAILSMLITNVLNYLQIGLIGRRFMNFVPMLILTITDIFILIIWAFFSEKLYYRLYPPRRILLIYGGNQAEDLLSKMSSRSEKYNICGAIAVTEGLESICQAIGRYEAVLICDVKSDMRNELLKYCFRQSVRVYLTLKLSDTIIRGAEAIHLFDSPLLLCRNKGLDFGQQAAKRILDLAISSTALVLTSPIMAMIAIMIKCYDRGPVLYQQERLTEGGRIFTLYKFRSMVVDAERLDGPRLASENDQRITPIGKILRMIRLDELPQLINIIKGEMSIVGPRPERKEIAQQYALDMPEFDFRLKVKAGLTGYAQVYGKYNTSPHDKLKMDLTYIEGYSLWLDIKIILMTIKVLFTRESSQGIPDDAPNQLFNRGEKPRMRVKR</sequence>
<dbReference type="AlphaFoldDB" id="A0A845RKN9"/>
<dbReference type="PANTHER" id="PTHR30576">
    <property type="entry name" value="COLANIC BIOSYNTHESIS UDP-GLUCOSE LIPID CARRIER TRANSFERASE"/>
    <property type="match status" value="1"/>
</dbReference>
<reference evidence="10 11" key="1">
    <citation type="submission" date="2018-08" db="EMBL/GenBank/DDBJ databases">
        <title>Murine metabolic-syndrome-specific gut microbial biobank.</title>
        <authorList>
            <person name="Liu C."/>
        </authorList>
    </citation>
    <scope>NUCLEOTIDE SEQUENCE [LARGE SCALE GENOMIC DNA]</scope>
    <source>
        <strain evidence="10 11">X69</strain>
    </source>
</reference>
<comment type="subcellular location">
    <subcellularLocation>
        <location evidence="1">Membrane</location>
        <topology evidence="1">Multi-pass membrane protein</topology>
    </subcellularLocation>
</comment>
<feature type="transmembrane region" description="Helical" evidence="8">
    <location>
        <begin position="107"/>
        <end position="127"/>
    </location>
</feature>
<dbReference type="Pfam" id="PF02397">
    <property type="entry name" value="Bac_transf"/>
    <property type="match status" value="1"/>
</dbReference>
<keyword evidence="3 10" id="KW-0808">Transferase</keyword>
<feature type="transmembrane region" description="Helical" evidence="8">
    <location>
        <begin position="46"/>
        <end position="66"/>
    </location>
</feature>
<evidence type="ECO:0000259" key="9">
    <source>
        <dbReference type="Pfam" id="PF02397"/>
    </source>
</evidence>
<feature type="transmembrane region" description="Helical" evidence="8">
    <location>
        <begin position="255"/>
        <end position="279"/>
    </location>
</feature>
<proteinExistence type="inferred from homology"/>
<keyword evidence="5 8" id="KW-1133">Transmembrane helix</keyword>
<evidence type="ECO:0000256" key="1">
    <source>
        <dbReference type="ARBA" id="ARBA00004141"/>
    </source>
</evidence>
<accession>A0A845RKN9</accession>
<comment type="caution">
    <text evidence="10">The sequence shown here is derived from an EMBL/GenBank/DDBJ whole genome shotgun (WGS) entry which is preliminary data.</text>
</comment>
<evidence type="ECO:0000256" key="8">
    <source>
        <dbReference type="SAM" id="Phobius"/>
    </source>
</evidence>
<organism evidence="10 11">
    <name type="scientific">Anaerotruncus colihominis</name>
    <dbReference type="NCBI Taxonomy" id="169435"/>
    <lineage>
        <taxon>Bacteria</taxon>
        <taxon>Bacillati</taxon>
        <taxon>Bacillota</taxon>
        <taxon>Clostridia</taxon>
        <taxon>Eubacteriales</taxon>
        <taxon>Oscillospiraceae</taxon>
        <taxon>Anaerotruncus</taxon>
    </lineage>
</organism>
<feature type="domain" description="Bacterial sugar transferase" evidence="9">
    <location>
        <begin position="253"/>
        <end position="433"/>
    </location>
</feature>
<name>A0A845RKN9_9FIRM</name>
<evidence type="ECO:0000256" key="7">
    <source>
        <dbReference type="SAM" id="MobiDB-lite"/>
    </source>
</evidence>
<evidence type="ECO:0000256" key="3">
    <source>
        <dbReference type="ARBA" id="ARBA00022679"/>
    </source>
</evidence>
<evidence type="ECO:0000256" key="5">
    <source>
        <dbReference type="ARBA" id="ARBA00022989"/>
    </source>
</evidence>
<dbReference type="EMBL" id="QXWZ01000033">
    <property type="protein sequence ID" value="NBI80123.1"/>
    <property type="molecule type" value="Genomic_DNA"/>
</dbReference>
<keyword evidence="4 8" id="KW-0812">Transmembrane</keyword>
<dbReference type="GO" id="GO:0016780">
    <property type="term" value="F:phosphotransferase activity, for other substituted phosphate groups"/>
    <property type="evidence" value="ECO:0007669"/>
    <property type="project" value="TreeGrafter"/>
</dbReference>
<dbReference type="PANTHER" id="PTHR30576:SF0">
    <property type="entry name" value="UNDECAPRENYL-PHOSPHATE N-ACETYLGALACTOSAMINYL 1-PHOSPHATE TRANSFERASE-RELATED"/>
    <property type="match status" value="1"/>
</dbReference>
<evidence type="ECO:0000313" key="10">
    <source>
        <dbReference type="EMBL" id="NBI80123.1"/>
    </source>
</evidence>
<feature type="compositionally biased region" description="Basic and acidic residues" evidence="7">
    <location>
        <begin position="452"/>
        <end position="462"/>
    </location>
</feature>
<evidence type="ECO:0000313" key="11">
    <source>
        <dbReference type="Proteomes" id="UP000446348"/>
    </source>
</evidence>